<feature type="signal peptide" evidence="3">
    <location>
        <begin position="1"/>
        <end position="25"/>
    </location>
</feature>
<name>A0AAD4XRI1_9MAGN</name>
<evidence type="ECO:0000259" key="4">
    <source>
        <dbReference type="Pfam" id="PF13947"/>
    </source>
</evidence>
<feature type="non-terminal residue" evidence="5">
    <location>
        <position position="305"/>
    </location>
</feature>
<organism evidence="5 6">
    <name type="scientific">Papaver atlanticum</name>
    <dbReference type="NCBI Taxonomy" id="357466"/>
    <lineage>
        <taxon>Eukaryota</taxon>
        <taxon>Viridiplantae</taxon>
        <taxon>Streptophyta</taxon>
        <taxon>Embryophyta</taxon>
        <taxon>Tracheophyta</taxon>
        <taxon>Spermatophyta</taxon>
        <taxon>Magnoliopsida</taxon>
        <taxon>Ranunculales</taxon>
        <taxon>Papaveraceae</taxon>
        <taxon>Papaveroideae</taxon>
        <taxon>Papaver</taxon>
    </lineage>
</organism>
<dbReference type="GO" id="GO:0016020">
    <property type="term" value="C:membrane"/>
    <property type="evidence" value="ECO:0007669"/>
    <property type="project" value="UniProtKB-SubCell"/>
</dbReference>
<keyword evidence="6" id="KW-1185">Reference proteome</keyword>
<reference evidence="5" key="1">
    <citation type="submission" date="2022-04" db="EMBL/GenBank/DDBJ databases">
        <title>A functionally conserved STORR gene fusion in Papaver species that diverged 16.8 million years ago.</title>
        <authorList>
            <person name="Catania T."/>
        </authorList>
    </citation>
    <scope>NUCLEOTIDE SEQUENCE</scope>
    <source>
        <strain evidence="5">S-188037</strain>
    </source>
</reference>
<protein>
    <recommendedName>
        <fullName evidence="4">Wall-associated receptor kinase galacturonan-binding domain-containing protein</fullName>
    </recommendedName>
</protein>
<gene>
    <name evidence="5" type="ORF">MKW98_018641</name>
</gene>
<dbReference type="GO" id="GO:0030247">
    <property type="term" value="F:polysaccharide binding"/>
    <property type="evidence" value="ECO:0007669"/>
    <property type="project" value="InterPro"/>
</dbReference>
<dbReference type="InterPro" id="IPR025287">
    <property type="entry name" value="WAK_GUB"/>
</dbReference>
<dbReference type="AlphaFoldDB" id="A0AAD4XRI1"/>
<dbReference type="Proteomes" id="UP001202328">
    <property type="component" value="Unassembled WGS sequence"/>
</dbReference>
<evidence type="ECO:0000313" key="6">
    <source>
        <dbReference type="Proteomes" id="UP001202328"/>
    </source>
</evidence>
<feature type="chain" id="PRO_5042083391" description="Wall-associated receptor kinase galacturonan-binding domain-containing protein" evidence="3">
    <location>
        <begin position="26"/>
        <end position="305"/>
    </location>
</feature>
<keyword evidence="2 3" id="KW-0732">Signal</keyword>
<proteinExistence type="predicted"/>
<comment type="subcellular location">
    <subcellularLocation>
        <location evidence="1">Membrane</location>
        <topology evidence="1">Single-pass membrane protein</topology>
    </subcellularLocation>
</comment>
<evidence type="ECO:0000256" key="1">
    <source>
        <dbReference type="ARBA" id="ARBA00004167"/>
    </source>
</evidence>
<evidence type="ECO:0000256" key="2">
    <source>
        <dbReference type="ARBA" id="ARBA00022729"/>
    </source>
</evidence>
<dbReference type="Pfam" id="PF13947">
    <property type="entry name" value="GUB_WAK_bind"/>
    <property type="match status" value="1"/>
</dbReference>
<evidence type="ECO:0000256" key="3">
    <source>
        <dbReference type="SAM" id="SignalP"/>
    </source>
</evidence>
<dbReference type="PANTHER" id="PTHR33491">
    <property type="entry name" value="OSJNBA0016N04.9 PROTEIN"/>
    <property type="match status" value="1"/>
</dbReference>
<sequence length="305" mass="33393">MFLQGFFIFQLIIVCWILLPSVVVAFGETRPGCQAKCGNINVPYPFGITARGNDDDLGGAGGCSIHGIWYGYNINCNTSYDPPKPFMGIGNREILGISETEIRIKGVPSTLCYNMSGDVVVNKSSSWDLSATPFTFSDTKNQFFVVGCNSAGYFLGSDQFQKNFTSPCVTLCNSREEVKEGYCNVNGCCQSSIPKGIKRSTTEVARASNTTFLSFNPCSYAFLADYEQFTFSAADLLSSSKVRDNIRVVLDWAIGNKTCEEAQQNPTTYACKENSRCSNSKNNPGYRCTCFDGYKGNAYLSPGCL</sequence>
<accession>A0AAD4XRI1</accession>
<evidence type="ECO:0000313" key="5">
    <source>
        <dbReference type="EMBL" id="KAI3938085.1"/>
    </source>
</evidence>
<feature type="domain" description="Wall-associated receptor kinase galacturonan-binding" evidence="4">
    <location>
        <begin position="33"/>
        <end position="101"/>
    </location>
</feature>
<comment type="caution">
    <text evidence="5">The sequence shown here is derived from an EMBL/GenBank/DDBJ whole genome shotgun (WGS) entry which is preliminary data.</text>
</comment>
<dbReference type="EMBL" id="JAJJMB010005585">
    <property type="protein sequence ID" value="KAI3938085.1"/>
    <property type="molecule type" value="Genomic_DNA"/>
</dbReference>